<dbReference type="PANTHER" id="PTHR37423">
    <property type="entry name" value="SOLUBLE LYTIC MUREIN TRANSGLYCOSYLASE-RELATED"/>
    <property type="match status" value="1"/>
</dbReference>
<dbReference type="PANTHER" id="PTHR37423:SF2">
    <property type="entry name" value="MEMBRANE-BOUND LYTIC MUREIN TRANSGLYCOSYLASE C"/>
    <property type="match status" value="1"/>
</dbReference>
<protein>
    <submittedName>
        <fullName evidence="2">Soluble lytic murein transglycosylase</fullName>
        <ecNumber evidence="2">4.2.2.-</ecNumber>
    </submittedName>
</protein>
<dbReference type="Gene3D" id="1.10.530.10">
    <property type="match status" value="1"/>
</dbReference>
<evidence type="ECO:0000313" key="2">
    <source>
        <dbReference type="EMBL" id="XAY06314.1"/>
    </source>
</evidence>
<reference evidence="2" key="1">
    <citation type="submission" date="2022-12" db="EMBL/GenBank/DDBJ databases">
        <title>Paraconexibacter alkalitolerans sp. nov. and Baekduia alba sp. nov., isolated from soil and emended description of the genera Paraconexibacter (Chun et al., 2020) and Baekduia (An et al., 2020).</title>
        <authorList>
            <person name="Vieira S."/>
            <person name="Huber K.J."/>
            <person name="Geppert A."/>
            <person name="Wolf J."/>
            <person name="Neumann-Schaal M."/>
            <person name="Muesken M."/>
            <person name="Overmann J."/>
        </authorList>
    </citation>
    <scope>NUCLEOTIDE SEQUENCE</scope>
    <source>
        <strain evidence="2">AEG42_29</strain>
    </source>
</reference>
<keyword evidence="2" id="KW-0456">Lyase</keyword>
<dbReference type="InterPro" id="IPR008258">
    <property type="entry name" value="Transglycosylase_SLT_dom_1"/>
</dbReference>
<accession>A0AAU7AXW6</accession>
<dbReference type="KEGG" id="parq:DSM112329_03183"/>
<dbReference type="CDD" id="cd16896">
    <property type="entry name" value="LT_Slt70-like"/>
    <property type="match status" value="1"/>
</dbReference>
<dbReference type="EC" id="4.2.2.-" evidence="2"/>
<gene>
    <name evidence="2" type="primary">slt</name>
    <name evidence="2" type="ORF">DSM112329_03183</name>
</gene>
<proteinExistence type="predicted"/>
<organism evidence="2">
    <name type="scientific">Paraconexibacter sp. AEG42_29</name>
    <dbReference type="NCBI Taxonomy" id="2997339"/>
    <lineage>
        <taxon>Bacteria</taxon>
        <taxon>Bacillati</taxon>
        <taxon>Actinomycetota</taxon>
        <taxon>Thermoleophilia</taxon>
        <taxon>Solirubrobacterales</taxon>
        <taxon>Paraconexibacteraceae</taxon>
        <taxon>Paraconexibacter</taxon>
    </lineage>
</organism>
<dbReference type="RefSeq" id="WP_354697550.1">
    <property type="nucleotide sequence ID" value="NZ_CP114014.1"/>
</dbReference>
<name>A0AAU7AXW6_9ACTN</name>
<dbReference type="InterPro" id="IPR023346">
    <property type="entry name" value="Lysozyme-like_dom_sf"/>
</dbReference>
<dbReference type="SUPFAM" id="SSF53955">
    <property type="entry name" value="Lysozyme-like"/>
    <property type="match status" value="1"/>
</dbReference>
<dbReference type="Pfam" id="PF01464">
    <property type="entry name" value="SLT"/>
    <property type="match status" value="1"/>
</dbReference>
<dbReference type="AlphaFoldDB" id="A0AAU7AXW6"/>
<sequence>MLVLVLAGSAAAAAAVLPHLHEAVKEITLPLKHEDIIRQQAKDKGLDPALIAGVIYAESHFRDGQESSAGALGLMQITPDTAHEIARRSGGLAFDVKDLGTPQVNISYGAYYLRELERNFEGNDVLVLAAYNAGQGNVGKWLIEAREADRDFTADDIPFPETRAYVRKVLDARRDYRANYAAELGID</sequence>
<evidence type="ECO:0000259" key="1">
    <source>
        <dbReference type="Pfam" id="PF01464"/>
    </source>
</evidence>
<dbReference type="GO" id="GO:0016829">
    <property type="term" value="F:lyase activity"/>
    <property type="evidence" value="ECO:0007669"/>
    <property type="project" value="UniProtKB-KW"/>
</dbReference>
<feature type="domain" description="Transglycosylase SLT" evidence="1">
    <location>
        <begin position="36"/>
        <end position="149"/>
    </location>
</feature>
<dbReference type="EMBL" id="CP114014">
    <property type="protein sequence ID" value="XAY06314.1"/>
    <property type="molecule type" value="Genomic_DNA"/>
</dbReference>